<proteinExistence type="inferred from homology"/>
<dbReference type="InterPro" id="IPR051550">
    <property type="entry name" value="SCF-Subunits/Alg-Epimerases"/>
</dbReference>
<dbReference type="InterPro" id="IPR011050">
    <property type="entry name" value="Pectin_lyase_fold/virulence"/>
</dbReference>
<evidence type="ECO:0000313" key="13">
    <source>
        <dbReference type="Proteomes" id="UP001278050"/>
    </source>
</evidence>
<sequence length="493" mass="53233">MSQALNLSRALLLTACAACSLSALGGPAALHTLDPQWQQQQQQRTSQQIMQHSQPPAFDLPAPAQRGNASLEPMYSAQAGSWPFEPFVHNGLFRAIAGYQAQHPRAVVIRGGSVSLAQLHAQLNDPKVLRKHEDGYLLSYPLMIAEDAALLIDDQVLYLFGPSGTALINQGLLQVKGSRLESWSDGRALATDRPTRPFIMNWAGSRLRVVDSHLVKIGYNANFSRGISSGLSAQQSATRPAARILIDNSRFESMASALELRHSEALIRNNQFSHLQQYGIDLGNSRFLIADNRIDDVKHNSGIRIGGSSSGRIQNNLILHTGKSAIEVSEQSGALLIENNRLGASRGYGVMLRQIKGGAGLLIENNLIANSRLSAIDAGGLSGALIINNRIQSTPEYAISLRNEQLTAGQLVITGNTLESIGKAMIRVEGMQNTVLGSNQYRANPLLQNLLIGDLLPLQSQILDNTVRRNCHLQISQPLTGTSGSADAPTCTN</sequence>
<feature type="domain" description="Right handed beta helix" evidence="9">
    <location>
        <begin position="244"/>
        <end position="351"/>
    </location>
</feature>
<evidence type="ECO:0000313" key="11">
    <source>
        <dbReference type="EMBL" id="SDF48544.1"/>
    </source>
</evidence>
<dbReference type="GO" id="GO:0042121">
    <property type="term" value="P:alginic acid biosynthetic process"/>
    <property type="evidence" value="ECO:0007669"/>
    <property type="project" value="UniProtKB-UniPathway"/>
</dbReference>
<evidence type="ECO:0000256" key="8">
    <source>
        <dbReference type="SAM" id="SignalP"/>
    </source>
</evidence>
<name>A0A1G7LGS2_9GAMM</name>
<dbReference type="InterPro" id="IPR012334">
    <property type="entry name" value="Pectin_lyas_fold"/>
</dbReference>
<gene>
    <name evidence="11" type="ORF">SAMN05216575_108112</name>
    <name evidence="10" type="ORF">SIM71_23870</name>
</gene>
<comment type="pathway">
    <text evidence="2">Glycan biosynthesis; alginate biosynthesis.</text>
</comment>
<evidence type="ECO:0000256" key="7">
    <source>
        <dbReference type="ARBA" id="ARBA00023235"/>
    </source>
</evidence>
<dbReference type="Proteomes" id="UP001278050">
    <property type="component" value="Unassembled WGS sequence"/>
</dbReference>
<evidence type="ECO:0000256" key="1">
    <source>
        <dbReference type="ARBA" id="ARBA00001550"/>
    </source>
</evidence>
<keyword evidence="13" id="KW-1185">Reference proteome</keyword>
<dbReference type="PANTHER" id="PTHR22990">
    <property type="entry name" value="F-BOX ONLY PROTEIN"/>
    <property type="match status" value="1"/>
</dbReference>
<evidence type="ECO:0000313" key="12">
    <source>
        <dbReference type="Proteomes" id="UP000182413"/>
    </source>
</evidence>
<reference evidence="10 13" key="2">
    <citation type="submission" date="2023-11" db="EMBL/GenBank/DDBJ databases">
        <title>MicrobeMod: A computational toolkit for identifying prokaryotic methylation and restriction-modification with nanopore sequencing.</title>
        <authorList>
            <person name="Crits-Christoph A."/>
            <person name="Kang S.C."/>
            <person name="Lee H."/>
            <person name="Ostrov N."/>
        </authorList>
    </citation>
    <scope>NUCLEOTIDE SEQUENCE [LARGE SCALE GENOMIC DNA]</scope>
    <source>
        <strain evidence="10 13">ATCC BAA-571</strain>
    </source>
</reference>
<evidence type="ECO:0000256" key="6">
    <source>
        <dbReference type="ARBA" id="ARBA00022841"/>
    </source>
</evidence>
<dbReference type="InterPro" id="IPR039448">
    <property type="entry name" value="Beta_helix"/>
</dbReference>
<dbReference type="UniPathway" id="UPA00286"/>
<dbReference type="SMART" id="SM00710">
    <property type="entry name" value="PbH1"/>
    <property type="match status" value="7"/>
</dbReference>
<dbReference type="Gene3D" id="2.160.20.10">
    <property type="entry name" value="Single-stranded right-handed beta-helix, Pectin lyase-like"/>
    <property type="match status" value="1"/>
</dbReference>
<evidence type="ECO:0000256" key="2">
    <source>
        <dbReference type="ARBA" id="ARBA00005182"/>
    </source>
</evidence>
<dbReference type="AlphaFoldDB" id="A0A1G7LGS2"/>
<dbReference type="GO" id="GO:0016853">
    <property type="term" value="F:isomerase activity"/>
    <property type="evidence" value="ECO:0007669"/>
    <property type="project" value="UniProtKB-KW"/>
</dbReference>
<comment type="catalytic activity">
    <reaction evidence="1">
        <text>[(1-&gt;4)-beta-D-mannuronosyl](n) = [alginate](n)</text>
        <dbReference type="Rhea" id="RHEA:45572"/>
        <dbReference type="Rhea" id="RHEA-COMP:11264"/>
        <dbReference type="Rhea" id="RHEA-COMP:11270"/>
        <dbReference type="ChEBI" id="CHEBI:58187"/>
        <dbReference type="ChEBI" id="CHEBI:85311"/>
        <dbReference type="EC" id="5.1.3.37"/>
    </reaction>
</comment>
<reference evidence="11 12" key="1">
    <citation type="submission" date="2016-10" db="EMBL/GenBank/DDBJ databases">
        <authorList>
            <person name="de Groot N.N."/>
        </authorList>
    </citation>
    <scope>NUCLEOTIDE SEQUENCE [LARGE SCALE GENOMIC DNA]</scope>
    <source>
        <strain evidence="11 12">JCM 10630</strain>
    </source>
</reference>
<dbReference type="EC" id="5.1.3.37" evidence="4"/>
<keyword evidence="7" id="KW-0413">Isomerase</keyword>
<evidence type="ECO:0000313" key="10">
    <source>
        <dbReference type="EMBL" id="MDX5995113.1"/>
    </source>
</evidence>
<dbReference type="OrthoDB" id="7023930at2"/>
<accession>A0A1G7LGS2</accession>
<comment type="similarity">
    <text evidence="3">Belongs to the D-mannuronate C5-epimerase family.</text>
</comment>
<dbReference type="InterPro" id="IPR006626">
    <property type="entry name" value="PbH1"/>
</dbReference>
<keyword evidence="8" id="KW-0732">Signal</keyword>
<dbReference type="Proteomes" id="UP000182413">
    <property type="component" value="Unassembled WGS sequence"/>
</dbReference>
<evidence type="ECO:0000256" key="3">
    <source>
        <dbReference type="ARBA" id="ARBA00010085"/>
    </source>
</evidence>
<feature type="signal peptide" evidence="8">
    <location>
        <begin position="1"/>
        <end position="25"/>
    </location>
</feature>
<dbReference type="SUPFAM" id="SSF51126">
    <property type="entry name" value="Pectin lyase-like"/>
    <property type="match status" value="1"/>
</dbReference>
<evidence type="ECO:0000259" key="9">
    <source>
        <dbReference type="Pfam" id="PF13229"/>
    </source>
</evidence>
<keyword evidence="5" id="KW-0677">Repeat</keyword>
<feature type="chain" id="PRO_5010353714" description="mannuronan 5-epimerase" evidence="8">
    <location>
        <begin position="26"/>
        <end position="493"/>
    </location>
</feature>
<dbReference type="EMBL" id="JAWXXP010000001">
    <property type="protein sequence ID" value="MDX5995113.1"/>
    <property type="molecule type" value="Genomic_DNA"/>
</dbReference>
<evidence type="ECO:0000256" key="5">
    <source>
        <dbReference type="ARBA" id="ARBA00022737"/>
    </source>
</evidence>
<dbReference type="RefSeq" id="WP_074681381.1">
    <property type="nucleotide sequence ID" value="NZ_CBCSET010000005.1"/>
</dbReference>
<dbReference type="PANTHER" id="PTHR22990:SF15">
    <property type="entry name" value="F-BOX ONLY PROTEIN 10"/>
    <property type="match status" value="1"/>
</dbReference>
<organism evidence="11 12">
    <name type="scientific">Ectopseudomonas alcaliphila</name>
    <dbReference type="NCBI Taxonomy" id="101564"/>
    <lineage>
        <taxon>Bacteria</taxon>
        <taxon>Pseudomonadati</taxon>
        <taxon>Pseudomonadota</taxon>
        <taxon>Gammaproteobacteria</taxon>
        <taxon>Pseudomonadales</taxon>
        <taxon>Pseudomonadaceae</taxon>
        <taxon>Ectopseudomonas</taxon>
    </lineage>
</organism>
<evidence type="ECO:0000256" key="4">
    <source>
        <dbReference type="ARBA" id="ARBA00012124"/>
    </source>
</evidence>
<dbReference type="Pfam" id="PF13229">
    <property type="entry name" value="Beta_helix"/>
    <property type="match status" value="1"/>
</dbReference>
<dbReference type="EMBL" id="FNAE01000008">
    <property type="protein sequence ID" value="SDF48544.1"/>
    <property type="molecule type" value="Genomic_DNA"/>
</dbReference>
<keyword evidence="6" id="KW-0016">Alginate biosynthesis</keyword>
<protein>
    <recommendedName>
        <fullName evidence="4">mannuronan 5-epimerase</fullName>
        <ecNumber evidence="4">5.1.3.37</ecNumber>
    </recommendedName>
</protein>